<dbReference type="KEGG" id="aarg:Aargi30884_14190"/>
<dbReference type="EMBL" id="AP019695">
    <property type="protein sequence ID" value="BBK22516.1"/>
    <property type="molecule type" value="Genomic_DNA"/>
</dbReference>
<organism evidence="1 2">
    <name type="scientific">Amedibacterium intestinale</name>
    <dbReference type="NCBI Taxonomy" id="2583452"/>
    <lineage>
        <taxon>Bacteria</taxon>
        <taxon>Bacillati</taxon>
        <taxon>Bacillota</taxon>
        <taxon>Erysipelotrichia</taxon>
        <taxon>Erysipelotrichales</taxon>
        <taxon>Erysipelotrichaceae</taxon>
        <taxon>Amedibacterium</taxon>
    </lineage>
</organism>
<accession>A0A6N4TH41</accession>
<dbReference type="Proteomes" id="UP000464754">
    <property type="component" value="Chromosome"/>
</dbReference>
<name>A0A6N4TH41_9FIRM</name>
<dbReference type="AlphaFoldDB" id="A0A6N4TH41"/>
<dbReference type="RefSeq" id="WP_164503365.1">
    <property type="nucleotide sequence ID" value="NZ_AP019695.1"/>
</dbReference>
<gene>
    <name evidence="1" type="ORF">Aargi30884_14190</name>
</gene>
<proteinExistence type="predicted"/>
<evidence type="ECO:0000313" key="1">
    <source>
        <dbReference type="EMBL" id="BBK22516.1"/>
    </source>
</evidence>
<reference evidence="2" key="1">
    <citation type="submission" date="2019-05" db="EMBL/GenBank/DDBJ databases">
        <title>Complete genome sequencing of Absiella argi strain JCM 30884.</title>
        <authorList>
            <person name="Sakamoto M."/>
            <person name="Murakami T."/>
            <person name="Mori H."/>
        </authorList>
    </citation>
    <scope>NUCLEOTIDE SEQUENCE [LARGE SCALE GENOMIC DNA]</scope>
    <source>
        <strain evidence="2">JCM 30884</strain>
    </source>
</reference>
<sequence>MAVKEKLTNEDTEENVDPLDAVYMEDMKKAGLQEEFLNQFSKLMKELDEKEK</sequence>
<evidence type="ECO:0000313" key="2">
    <source>
        <dbReference type="Proteomes" id="UP000464754"/>
    </source>
</evidence>
<protein>
    <submittedName>
        <fullName evidence="1">Uncharacterized protein</fullName>
    </submittedName>
</protein>
<keyword evidence="2" id="KW-1185">Reference proteome</keyword>